<evidence type="ECO:0000313" key="1">
    <source>
        <dbReference type="EMBL" id="GFU34090.1"/>
    </source>
</evidence>
<reference evidence="1" key="1">
    <citation type="submission" date="2020-08" db="EMBL/GenBank/DDBJ databases">
        <title>Multicomponent nature underlies the extraordinary mechanical properties of spider dragline silk.</title>
        <authorList>
            <person name="Kono N."/>
            <person name="Nakamura H."/>
            <person name="Mori M."/>
            <person name="Yoshida Y."/>
            <person name="Ohtoshi R."/>
            <person name="Malay A.D."/>
            <person name="Moran D.A.P."/>
            <person name="Tomita M."/>
            <person name="Numata K."/>
            <person name="Arakawa K."/>
        </authorList>
    </citation>
    <scope>NUCLEOTIDE SEQUENCE</scope>
</reference>
<name>A0A8X6QM71_NEPPI</name>
<dbReference type="EMBL" id="BMAW01083451">
    <property type="protein sequence ID" value="GFU34090.1"/>
    <property type="molecule type" value="Genomic_DNA"/>
</dbReference>
<evidence type="ECO:0000313" key="2">
    <source>
        <dbReference type="Proteomes" id="UP000887013"/>
    </source>
</evidence>
<sequence>MADKGTSFYVASILSQSLSIEVISLMATHDHIFSMVKSSGERAGLGNSGTSFILKKVRTIWTIYGGFALLKNNMVVSQIETYNDDECKLETFVSLSISIKIAN</sequence>
<gene>
    <name evidence="1" type="ORF">NPIL_610401</name>
</gene>
<dbReference type="Proteomes" id="UP000887013">
    <property type="component" value="Unassembled WGS sequence"/>
</dbReference>
<comment type="caution">
    <text evidence="1">The sequence shown here is derived from an EMBL/GenBank/DDBJ whole genome shotgun (WGS) entry which is preliminary data.</text>
</comment>
<proteinExistence type="predicted"/>
<protein>
    <submittedName>
        <fullName evidence="1">Uncharacterized protein</fullName>
    </submittedName>
</protein>
<dbReference type="AlphaFoldDB" id="A0A8X6QM71"/>
<accession>A0A8X6QM71</accession>
<organism evidence="1 2">
    <name type="scientific">Nephila pilipes</name>
    <name type="common">Giant wood spider</name>
    <name type="synonym">Nephila maculata</name>
    <dbReference type="NCBI Taxonomy" id="299642"/>
    <lineage>
        <taxon>Eukaryota</taxon>
        <taxon>Metazoa</taxon>
        <taxon>Ecdysozoa</taxon>
        <taxon>Arthropoda</taxon>
        <taxon>Chelicerata</taxon>
        <taxon>Arachnida</taxon>
        <taxon>Araneae</taxon>
        <taxon>Araneomorphae</taxon>
        <taxon>Entelegynae</taxon>
        <taxon>Araneoidea</taxon>
        <taxon>Nephilidae</taxon>
        <taxon>Nephila</taxon>
    </lineage>
</organism>
<keyword evidence="2" id="KW-1185">Reference proteome</keyword>